<evidence type="ECO:0000256" key="12">
    <source>
        <dbReference type="SAM" id="Phobius"/>
    </source>
</evidence>
<dbReference type="InterPro" id="IPR001915">
    <property type="entry name" value="Peptidase_M48"/>
</dbReference>
<evidence type="ECO:0000256" key="11">
    <source>
        <dbReference type="RuleBase" id="RU003983"/>
    </source>
</evidence>
<proteinExistence type="inferred from homology"/>
<dbReference type="AlphaFoldDB" id="A0A6I6CZ62"/>
<keyword evidence="5" id="KW-0479">Metal-binding</keyword>
<evidence type="ECO:0000256" key="5">
    <source>
        <dbReference type="ARBA" id="ARBA00022723"/>
    </source>
</evidence>
<evidence type="ECO:0000256" key="8">
    <source>
        <dbReference type="ARBA" id="ARBA00022989"/>
    </source>
</evidence>
<dbReference type="GO" id="GO:0005886">
    <property type="term" value="C:plasma membrane"/>
    <property type="evidence" value="ECO:0007669"/>
    <property type="project" value="UniProtKB-SubCell"/>
</dbReference>
<keyword evidence="7 11" id="KW-0862">Zinc</keyword>
<dbReference type="Pfam" id="PF01435">
    <property type="entry name" value="Peptidase_M48"/>
    <property type="match status" value="1"/>
</dbReference>
<dbReference type="Proteomes" id="UP000427716">
    <property type="component" value="Chromosome"/>
</dbReference>
<keyword evidence="15" id="KW-1185">Reference proteome</keyword>
<evidence type="ECO:0000259" key="13">
    <source>
        <dbReference type="Pfam" id="PF01435"/>
    </source>
</evidence>
<feature type="transmembrane region" description="Helical" evidence="12">
    <location>
        <begin position="20"/>
        <end position="40"/>
    </location>
</feature>
<dbReference type="CDD" id="cd07340">
    <property type="entry name" value="M48B_Htpx_like"/>
    <property type="match status" value="1"/>
</dbReference>
<feature type="domain" description="Peptidase M48" evidence="13">
    <location>
        <begin position="120"/>
        <end position="330"/>
    </location>
</feature>
<evidence type="ECO:0000256" key="7">
    <source>
        <dbReference type="ARBA" id="ARBA00022833"/>
    </source>
</evidence>
<keyword evidence="8 12" id="KW-1133">Transmembrane helix</keyword>
<organism evidence="14 15">
    <name type="scientific">Guyparkeria halophila</name>
    <dbReference type="NCBI Taxonomy" id="47960"/>
    <lineage>
        <taxon>Bacteria</taxon>
        <taxon>Pseudomonadati</taxon>
        <taxon>Pseudomonadota</taxon>
        <taxon>Gammaproteobacteria</taxon>
        <taxon>Chromatiales</taxon>
        <taxon>Thioalkalibacteraceae</taxon>
        <taxon>Guyparkeria</taxon>
    </lineage>
</organism>
<name>A0A6I6CZ62_9GAMM</name>
<dbReference type="KEGG" id="ghl:GM160_07195"/>
<comment type="subcellular location">
    <subcellularLocation>
        <location evidence="1">Cell membrane</location>
        <topology evidence="1">Multi-pass membrane protein</topology>
    </subcellularLocation>
</comment>
<evidence type="ECO:0000256" key="3">
    <source>
        <dbReference type="ARBA" id="ARBA00022670"/>
    </source>
</evidence>
<dbReference type="PANTHER" id="PTHR43221:SF1">
    <property type="entry name" value="PROTEASE HTPX"/>
    <property type="match status" value="1"/>
</dbReference>
<feature type="transmembrane region" description="Helical" evidence="12">
    <location>
        <begin position="229"/>
        <end position="252"/>
    </location>
</feature>
<dbReference type="PANTHER" id="PTHR43221">
    <property type="entry name" value="PROTEASE HTPX"/>
    <property type="match status" value="1"/>
</dbReference>
<dbReference type="InterPro" id="IPR050083">
    <property type="entry name" value="HtpX_protease"/>
</dbReference>
<keyword evidence="2" id="KW-1003">Cell membrane</keyword>
<accession>A0A6I6CZ62</accession>
<dbReference type="GO" id="GO:0004222">
    <property type="term" value="F:metalloendopeptidase activity"/>
    <property type="evidence" value="ECO:0007669"/>
    <property type="project" value="InterPro"/>
</dbReference>
<protein>
    <submittedName>
        <fullName evidence="14">M48 family metalloprotease</fullName>
    </submittedName>
</protein>
<dbReference type="EMBL" id="CP046415">
    <property type="protein sequence ID" value="QGT78700.1"/>
    <property type="molecule type" value="Genomic_DNA"/>
</dbReference>
<evidence type="ECO:0000313" key="15">
    <source>
        <dbReference type="Proteomes" id="UP000427716"/>
    </source>
</evidence>
<dbReference type="Gene3D" id="3.30.2010.10">
    <property type="entry name" value="Metalloproteases ('zincins'), catalytic domain"/>
    <property type="match status" value="1"/>
</dbReference>
<feature type="transmembrane region" description="Helical" evidence="12">
    <location>
        <begin position="65"/>
        <end position="86"/>
    </location>
</feature>
<gene>
    <name evidence="14" type="ORF">GM160_07195</name>
</gene>
<keyword evidence="10 12" id="KW-0472">Membrane</keyword>
<evidence type="ECO:0000256" key="1">
    <source>
        <dbReference type="ARBA" id="ARBA00004651"/>
    </source>
</evidence>
<evidence type="ECO:0000256" key="2">
    <source>
        <dbReference type="ARBA" id="ARBA00022475"/>
    </source>
</evidence>
<reference evidence="14 15" key="1">
    <citation type="submission" date="2019-11" db="EMBL/GenBank/DDBJ databases">
        <authorList>
            <person name="Zhang J."/>
            <person name="Sun C."/>
        </authorList>
    </citation>
    <scope>NUCLEOTIDE SEQUENCE [LARGE SCALE GENOMIC DNA]</scope>
    <source>
        <strain evidence="15">sp2</strain>
    </source>
</reference>
<dbReference type="RefSeq" id="WP_156574206.1">
    <property type="nucleotide sequence ID" value="NZ_CP046415.1"/>
</dbReference>
<feature type="transmembrane region" description="Helical" evidence="12">
    <location>
        <begin position="192"/>
        <end position="214"/>
    </location>
</feature>
<keyword evidence="9 11" id="KW-0482">Metalloprotease</keyword>
<keyword evidence="3 11" id="KW-0645">Protease</keyword>
<comment type="similarity">
    <text evidence="11">Belongs to the peptidase M48 family.</text>
</comment>
<keyword evidence="6 11" id="KW-0378">Hydrolase</keyword>
<evidence type="ECO:0000256" key="9">
    <source>
        <dbReference type="ARBA" id="ARBA00023049"/>
    </source>
</evidence>
<dbReference type="GO" id="GO:0006508">
    <property type="term" value="P:proteolysis"/>
    <property type="evidence" value="ECO:0007669"/>
    <property type="project" value="UniProtKB-KW"/>
</dbReference>
<comment type="cofactor">
    <cofactor evidence="11">
        <name>Zn(2+)</name>
        <dbReference type="ChEBI" id="CHEBI:29105"/>
    </cofactor>
    <text evidence="11">Binds 1 zinc ion per subunit.</text>
</comment>
<keyword evidence="4 12" id="KW-0812">Transmembrane</keyword>
<evidence type="ECO:0000256" key="6">
    <source>
        <dbReference type="ARBA" id="ARBA00022801"/>
    </source>
</evidence>
<evidence type="ECO:0000313" key="14">
    <source>
        <dbReference type="EMBL" id="QGT78700.1"/>
    </source>
</evidence>
<dbReference type="GO" id="GO:0046872">
    <property type="term" value="F:metal ion binding"/>
    <property type="evidence" value="ECO:0007669"/>
    <property type="project" value="UniProtKB-KW"/>
</dbReference>
<sequence length="340" mass="36620">MDFREQQDLARRQTRILVGLYVLLLIVAAAAVGGLVWLALTLGEQAQANQPDAVSSLPTDATWQAAAWAAGLTGGGILLVTLFRWFTRSDGAKVAQSLGGRELTGAGESNLSPAERQYLNVVDEMAIAAALPRPRVFVLDREAGINAFAAGTKPENAAVAVTQGALDNLSRDELAGVVAHEFGHIANSDIKLSVRVAAMVFGFTFLFFVARWWFHVGVGPGRRDARLRIAMLVGAAAIALVGLLTVFFGRILQAAVSRQREFLADASAVQFTRYPDGLKSAFEKLKGGASSRVESDAAAEMNHAFLFRAGGARLFDTHPPLEERIRRLEGQPTPLEQERL</sequence>
<evidence type="ECO:0000256" key="10">
    <source>
        <dbReference type="ARBA" id="ARBA00023136"/>
    </source>
</evidence>
<evidence type="ECO:0000256" key="4">
    <source>
        <dbReference type="ARBA" id="ARBA00022692"/>
    </source>
</evidence>